<evidence type="ECO:0000313" key="4">
    <source>
        <dbReference type="Proteomes" id="UP000289323"/>
    </source>
</evidence>
<dbReference type="GO" id="GO:0005524">
    <property type="term" value="F:ATP binding"/>
    <property type="evidence" value="ECO:0007669"/>
    <property type="project" value="InterPro"/>
</dbReference>
<feature type="region of interest" description="Disordered" evidence="1">
    <location>
        <begin position="308"/>
        <end position="379"/>
    </location>
</feature>
<gene>
    <name evidence="3" type="ORF">TT172_LOCUS3718</name>
</gene>
<feature type="compositionally biased region" description="Low complexity" evidence="1">
    <location>
        <begin position="310"/>
        <end position="322"/>
    </location>
</feature>
<dbReference type="EMBL" id="OUUZ01000008">
    <property type="protein sequence ID" value="SPQ21299.1"/>
    <property type="molecule type" value="Genomic_DNA"/>
</dbReference>
<dbReference type="SMART" id="SM00220">
    <property type="entry name" value="S_TKc"/>
    <property type="match status" value="1"/>
</dbReference>
<accession>A0A3S5CWL3</accession>
<organism evidence="3 4">
    <name type="scientific">Thermothielavioides terrestris</name>
    <dbReference type="NCBI Taxonomy" id="2587410"/>
    <lineage>
        <taxon>Eukaryota</taxon>
        <taxon>Fungi</taxon>
        <taxon>Dikarya</taxon>
        <taxon>Ascomycota</taxon>
        <taxon>Pezizomycotina</taxon>
        <taxon>Sordariomycetes</taxon>
        <taxon>Sordariomycetidae</taxon>
        <taxon>Sordariales</taxon>
        <taxon>Chaetomiaceae</taxon>
        <taxon>Thermothielavioides</taxon>
    </lineage>
</organism>
<evidence type="ECO:0000259" key="2">
    <source>
        <dbReference type="PROSITE" id="PS50011"/>
    </source>
</evidence>
<dbReference type="InterPro" id="IPR008271">
    <property type="entry name" value="Ser/Thr_kinase_AS"/>
</dbReference>
<sequence length="379" mass="41003">MAASNEEYEVGEIKYPTGFGLKDIAGWGSTGLVVLDRASSTVVKTAHVNDELVEREKQVYERFTERGGHPNILRYFGTFERGIRLEHAPRYNLSSLIREPGDGEEVTPQRRLRWAVQVADALGFVHEAGVIHGDVKLANVLLSAELDAKLTDFAGSSIDGGPLLIGVAQNHQYPGELVSVKADIFSLGCLIYELMTGTFPYEGQSDKDIKDCGGLQLLHSLTTIIVRRVRSPIRATPDILAVFIGASRISNFKPATMTSAQDIASKLAYVSGQLNAGGKNKQMLEWFREYKKLREELKQAKAAEAKAAEAKAAATESDTAAGETRESASSPSVAEEDPEGAAGEAPGTTVPKNKPEAPERKSRKVTFKDPPDDGSADES</sequence>
<feature type="compositionally biased region" description="Basic and acidic residues" evidence="1">
    <location>
        <begin position="353"/>
        <end position="371"/>
    </location>
</feature>
<dbReference type="PROSITE" id="PS50011">
    <property type="entry name" value="PROTEIN_KINASE_DOM"/>
    <property type="match status" value="1"/>
</dbReference>
<dbReference type="GO" id="GO:0004674">
    <property type="term" value="F:protein serine/threonine kinase activity"/>
    <property type="evidence" value="ECO:0007669"/>
    <property type="project" value="TreeGrafter"/>
</dbReference>
<dbReference type="InterPro" id="IPR011009">
    <property type="entry name" value="Kinase-like_dom_sf"/>
</dbReference>
<feature type="domain" description="Protein kinase" evidence="2">
    <location>
        <begin position="19"/>
        <end position="287"/>
    </location>
</feature>
<name>A0A3S5CWL3_9PEZI</name>
<protein>
    <submittedName>
        <fullName evidence="3">Bbb16c7a-ff19-4a35-bf8b-780516109b67</fullName>
    </submittedName>
</protein>
<dbReference type="Proteomes" id="UP000289323">
    <property type="component" value="Unassembled WGS sequence"/>
</dbReference>
<evidence type="ECO:0000256" key="1">
    <source>
        <dbReference type="SAM" id="MobiDB-lite"/>
    </source>
</evidence>
<reference evidence="3 4" key="1">
    <citation type="submission" date="2018-04" db="EMBL/GenBank/DDBJ databases">
        <authorList>
            <person name="Huttner S."/>
            <person name="Dainat J."/>
        </authorList>
    </citation>
    <scope>NUCLEOTIDE SEQUENCE [LARGE SCALE GENOMIC DNA]</scope>
</reference>
<dbReference type="Pfam" id="PF00069">
    <property type="entry name" value="Pkinase"/>
    <property type="match status" value="1"/>
</dbReference>
<proteinExistence type="predicted"/>
<dbReference type="Gene3D" id="1.10.510.10">
    <property type="entry name" value="Transferase(Phosphotransferase) domain 1"/>
    <property type="match status" value="1"/>
</dbReference>
<evidence type="ECO:0000313" key="3">
    <source>
        <dbReference type="EMBL" id="SPQ21299.1"/>
    </source>
</evidence>
<dbReference type="PANTHER" id="PTHR24359">
    <property type="entry name" value="SERINE/THREONINE-PROTEIN KINASE SBK1"/>
    <property type="match status" value="1"/>
</dbReference>
<dbReference type="PANTHER" id="PTHR24359:SF1">
    <property type="entry name" value="INHIBITOR OF NUCLEAR FACTOR KAPPA-B KINASE EPSILON SUBUNIT HOMOLOG 1-RELATED"/>
    <property type="match status" value="1"/>
</dbReference>
<dbReference type="SUPFAM" id="SSF56112">
    <property type="entry name" value="Protein kinase-like (PK-like)"/>
    <property type="match status" value="1"/>
</dbReference>
<dbReference type="AlphaFoldDB" id="A0A3S5CWL3"/>
<dbReference type="InterPro" id="IPR000719">
    <property type="entry name" value="Prot_kinase_dom"/>
</dbReference>
<dbReference type="PROSITE" id="PS00108">
    <property type="entry name" value="PROTEIN_KINASE_ST"/>
    <property type="match status" value="1"/>
</dbReference>